<comment type="caution">
    <text evidence="1">The sequence shown here is derived from an EMBL/GenBank/DDBJ whole genome shotgun (WGS) entry which is preliminary data.</text>
</comment>
<gene>
    <name evidence="1" type="ORF">DFR29_102328</name>
</gene>
<dbReference type="OrthoDB" id="6024804at2"/>
<sequence>MSTNPPPTKTVTLNVARVDNGGNTGAGKYFYSFNDNIITIDEPDTEMTFELGADTASTIIVTGMVSSDSFSQLVNVRVNADGRSVSVTNKNTVEYLIQVAVLAYDEKTGESFICDPQVINIPRPPVAGGS</sequence>
<dbReference type="RefSeq" id="WP_133817381.1">
    <property type="nucleotide sequence ID" value="NZ_SNZH01000002.1"/>
</dbReference>
<evidence type="ECO:0000313" key="2">
    <source>
        <dbReference type="Proteomes" id="UP000295293"/>
    </source>
</evidence>
<proteinExistence type="predicted"/>
<organism evidence="1 2">
    <name type="scientific">Tahibacter aquaticus</name>
    <dbReference type="NCBI Taxonomy" id="520092"/>
    <lineage>
        <taxon>Bacteria</taxon>
        <taxon>Pseudomonadati</taxon>
        <taxon>Pseudomonadota</taxon>
        <taxon>Gammaproteobacteria</taxon>
        <taxon>Lysobacterales</taxon>
        <taxon>Rhodanobacteraceae</taxon>
        <taxon>Tahibacter</taxon>
    </lineage>
</organism>
<evidence type="ECO:0000313" key="1">
    <source>
        <dbReference type="EMBL" id="TDR47668.1"/>
    </source>
</evidence>
<keyword evidence="2" id="KW-1185">Reference proteome</keyword>
<reference evidence="1 2" key="1">
    <citation type="submission" date="2019-03" db="EMBL/GenBank/DDBJ databases">
        <title>Genomic Encyclopedia of Type Strains, Phase IV (KMG-IV): sequencing the most valuable type-strain genomes for metagenomic binning, comparative biology and taxonomic classification.</title>
        <authorList>
            <person name="Goeker M."/>
        </authorList>
    </citation>
    <scope>NUCLEOTIDE SEQUENCE [LARGE SCALE GENOMIC DNA]</scope>
    <source>
        <strain evidence="1 2">DSM 21667</strain>
    </source>
</reference>
<protein>
    <submittedName>
        <fullName evidence="1">Uncharacterized protein</fullName>
    </submittedName>
</protein>
<name>A0A4R6Z789_9GAMM</name>
<dbReference type="EMBL" id="SNZH01000002">
    <property type="protein sequence ID" value="TDR47668.1"/>
    <property type="molecule type" value="Genomic_DNA"/>
</dbReference>
<accession>A0A4R6Z789</accession>
<dbReference type="AlphaFoldDB" id="A0A4R6Z789"/>
<dbReference type="Proteomes" id="UP000295293">
    <property type="component" value="Unassembled WGS sequence"/>
</dbReference>